<dbReference type="SUPFAM" id="SSF52540">
    <property type="entry name" value="P-loop containing nucleoside triphosphate hydrolases"/>
    <property type="match status" value="1"/>
</dbReference>
<name>A0A1R3JC92_9ROSI</name>
<dbReference type="InterPro" id="IPR058922">
    <property type="entry name" value="WHD_DRP"/>
</dbReference>
<evidence type="ECO:0000256" key="1">
    <source>
        <dbReference type="ARBA" id="ARBA00022737"/>
    </source>
</evidence>
<proteinExistence type="predicted"/>
<dbReference type="Proteomes" id="UP000187203">
    <property type="component" value="Unassembled WGS sequence"/>
</dbReference>
<accession>A0A1R3JC92</accession>
<dbReference type="PRINTS" id="PR00364">
    <property type="entry name" value="DISEASERSIST"/>
</dbReference>
<dbReference type="OrthoDB" id="646178at2759"/>
<dbReference type="Pfam" id="PF23559">
    <property type="entry name" value="WHD_DRP"/>
    <property type="match status" value="1"/>
</dbReference>
<dbReference type="Pfam" id="PF23598">
    <property type="entry name" value="LRR_14"/>
    <property type="match status" value="1"/>
</dbReference>
<dbReference type="InterPro" id="IPR044974">
    <property type="entry name" value="Disease_R_plants"/>
</dbReference>
<feature type="domain" description="Disease resistance R13L4/SHOC-2-like LRR" evidence="4">
    <location>
        <begin position="269"/>
        <end position="594"/>
    </location>
</feature>
<dbReference type="InterPro" id="IPR027417">
    <property type="entry name" value="P-loop_NTPase"/>
</dbReference>
<evidence type="ECO:0000313" key="6">
    <source>
        <dbReference type="Proteomes" id="UP000187203"/>
    </source>
</evidence>
<dbReference type="Gene3D" id="1.10.10.10">
    <property type="entry name" value="Winged helix-like DNA-binding domain superfamily/Winged helix DNA-binding domain"/>
    <property type="match status" value="1"/>
</dbReference>
<keyword evidence="2" id="KW-0611">Plant defense</keyword>
<dbReference type="PANTHER" id="PTHR23155">
    <property type="entry name" value="DISEASE RESISTANCE PROTEIN RP"/>
    <property type="match status" value="1"/>
</dbReference>
<comment type="caution">
    <text evidence="5">The sequence shown here is derived from an EMBL/GenBank/DDBJ whole genome shotgun (WGS) entry which is preliminary data.</text>
</comment>
<keyword evidence="1" id="KW-0677">Repeat</keyword>
<dbReference type="EMBL" id="AWUE01016369">
    <property type="protein sequence ID" value="OMO92387.1"/>
    <property type="molecule type" value="Genomic_DNA"/>
</dbReference>
<evidence type="ECO:0000259" key="4">
    <source>
        <dbReference type="Pfam" id="PF23598"/>
    </source>
</evidence>
<dbReference type="GO" id="GO:0098542">
    <property type="term" value="P:defense response to other organism"/>
    <property type="evidence" value="ECO:0007669"/>
    <property type="project" value="TreeGrafter"/>
</dbReference>
<dbReference type="InterPro" id="IPR055414">
    <property type="entry name" value="LRR_R13L4/SHOC2-like"/>
</dbReference>
<dbReference type="STRING" id="93759.A0A1R3JC92"/>
<dbReference type="Gene3D" id="3.80.10.10">
    <property type="entry name" value="Ribonuclease Inhibitor"/>
    <property type="match status" value="1"/>
</dbReference>
<organism evidence="5 6">
    <name type="scientific">Corchorus olitorius</name>
    <dbReference type="NCBI Taxonomy" id="93759"/>
    <lineage>
        <taxon>Eukaryota</taxon>
        <taxon>Viridiplantae</taxon>
        <taxon>Streptophyta</taxon>
        <taxon>Embryophyta</taxon>
        <taxon>Tracheophyta</taxon>
        <taxon>Spermatophyta</taxon>
        <taxon>Magnoliopsida</taxon>
        <taxon>eudicotyledons</taxon>
        <taxon>Gunneridae</taxon>
        <taxon>Pentapetalae</taxon>
        <taxon>rosids</taxon>
        <taxon>malvids</taxon>
        <taxon>Malvales</taxon>
        <taxon>Malvaceae</taxon>
        <taxon>Grewioideae</taxon>
        <taxon>Apeibeae</taxon>
        <taxon>Corchorus</taxon>
    </lineage>
</organism>
<gene>
    <name evidence="5" type="ORF">COLO4_17624</name>
</gene>
<evidence type="ECO:0000259" key="3">
    <source>
        <dbReference type="Pfam" id="PF23559"/>
    </source>
</evidence>
<keyword evidence="6" id="KW-1185">Reference proteome</keyword>
<protein>
    <submittedName>
        <fullName evidence="5">Disease resistance protein</fullName>
    </submittedName>
</protein>
<dbReference type="PANTHER" id="PTHR23155:SF1185">
    <property type="entry name" value="DISEASE RESISTANCE RPP8-LIKE PROTEIN 3-RELATED"/>
    <property type="match status" value="1"/>
</dbReference>
<evidence type="ECO:0000313" key="5">
    <source>
        <dbReference type="EMBL" id="OMO92387.1"/>
    </source>
</evidence>
<dbReference type="InterPro" id="IPR032675">
    <property type="entry name" value="LRR_dom_sf"/>
</dbReference>
<feature type="domain" description="Disease resistance protein winged helix" evidence="3">
    <location>
        <begin position="79"/>
        <end position="152"/>
    </location>
</feature>
<dbReference type="InterPro" id="IPR036388">
    <property type="entry name" value="WH-like_DNA-bd_sf"/>
</dbReference>
<reference evidence="6" key="1">
    <citation type="submission" date="2013-09" db="EMBL/GenBank/DDBJ databases">
        <title>Corchorus olitorius genome sequencing.</title>
        <authorList>
            <person name="Alam M."/>
            <person name="Haque M.S."/>
            <person name="Islam M.S."/>
            <person name="Emdad E.M."/>
            <person name="Islam M.M."/>
            <person name="Ahmed B."/>
            <person name="Halim A."/>
            <person name="Hossen Q.M.M."/>
            <person name="Hossain M.Z."/>
            <person name="Ahmed R."/>
            <person name="Khan M.M."/>
            <person name="Islam R."/>
            <person name="Rashid M.M."/>
            <person name="Khan S.A."/>
            <person name="Rahman M.S."/>
            <person name="Alam M."/>
            <person name="Yahiya A.S."/>
            <person name="Khan M.S."/>
            <person name="Azam M.S."/>
            <person name="Haque T."/>
            <person name="Lashkar M.Z.H."/>
            <person name="Akhand A.I."/>
            <person name="Morshed G."/>
            <person name="Roy S."/>
            <person name="Uddin K.S."/>
            <person name="Rabeya T."/>
            <person name="Hossain A.S."/>
            <person name="Chowdhury A."/>
            <person name="Snigdha A.R."/>
            <person name="Mortoza M.S."/>
            <person name="Matin S.A."/>
            <person name="Hoque S.M.E."/>
            <person name="Islam M.K."/>
            <person name="Roy D.K."/>
            <person name="Haider R."/>
            <person name="Moosa M.M."/>
            <person name="Elias S.M."/>
            <person name="Hasan A.M."/>
            <person name="Jahan S."/>
            <person name="Shafiuddin M."/>
            <person name="Mahmood N."/>
            <person name="Shommy N.S."/>
        </authorList>
    </citation>
    <scope>NUCLEOTIDE SEQUENCE [LARGE SCALE GENOMIC DNA]</scope>
    <source>
        <strain evidence="6">cv. O-4</strain>
    </source>
</reference>
<sequence>MEELGKGMVKHCAGLPLAIIVLGGILSKRNSLHEWQIVSENVKSYLLKGKDQGIMDVFKLSYDDLPPYLRPCFLYLSHFPEDYKIGVDRLIQLWIAEGFVSIKREGENGGETLEDVAERYLIELMERYMIQAEERDVIGKVKSCRMHDVIRDACLSKAKQENFLHIIDHSNADLLDDDIDYLSQLTTGKVSRVVAHDDCLVQRIKNPHLRSLLFFSGFFSLDFLSRYAVPRKIVDYVDYYQDEGSFIAIPWFVMCVCVAFSKVRGGWTYMLNNFKLLRVLAFEGEDNFSGCKLPNDLGNLIHLRLLSLRKFSFVSSKLPSCLGNLRCLQTLDLRGMEILSFKDDDIPVHMPNVIWKLRQLRHLYLPEYLKRKTRLRLDTLVNLQTLVNFNMRNCYVTDLLNLINLRELKIMWSEGAYESFEKHLNNNKNPQIINSKNLRSLSFEDTSFGVEMDPTHLKQFLCNCVNIYELSLRKVKMSKLPEYHHFPSDMAYVSLEGTELHEDPMPTLEKLPNLRILNLGGDAFTGNKMVCSAQGFPKLDSLSLEKLYNLEEWKVDEGAMLGLRHLEISNCKKLEMLPEGLRFIATLQELKITAMPKTFQDKLVQGGQDFHKVQHVPSIIFNDILDGEESVASSDELIA</sequence>
<dbReference type="SUPFAM" id="SSF52058">
    <property type="entry name" value="L domain-like"/>
    <property type="match status" value="1"/>
</dbReference>
<dbReference type="AlphaFoldDB" id="A0A1R3JC92"/>
<evidence type="ECO:0000256" key="2">
    <source>
        <dbReference type="ARBA" id="ARBA00022821"/>
    </source>
</evidence>
<dbReference type="FunFam" id="1.10.10.10:FF:000322">
    <property type="entry name" value="Probable disease resistance protein At1g63360"/>
    <property type="match status" value="1"/>
</dbReference>
<dbReference type="GO" id="GO:0043531">
    <property type="term" value="F:ADP binding"/>
    <property type="evidence" value="ECO:0007669"/>
    <property type="project" value="InterPro"/>
</dbReference>